<accession>L1JBT0</accession>
<sequence length="82" mass="9549">MASEHIEKCGNSLNIKFVQNPQVPQGSRHPLNFAREVVARLLGMPERADWKDCALSIEDEKRMAENFKKLFEPYDWSLKEET</sequence>
<dbReference type="EMBL" id="JH992997">
    <property type="protein sequence ID" value="EKX45757.1"/>
    <property type="molecule type" value="Genomic_DNA"/>
</dbReference>
<dbReference type="OrthoDB" id="444325at2759"/>
<evidence type="ECO:0000313" key="2">
    <source>
        <dbReference type="EMBL" id="EKX45757.1"/>
    </source>
</evidence>
<organism evidence="2">
    <name type="scientific">Guillardia theta (strain CCMP2712)</name>
    <name type="common">Cryptophyte</name>
    <dbReference type="NCBI Taxonomy" id="905079"/>
    <lineage>
        <taxon>Eukaryota</taxon>
        <taxon>Cryptophyceae</taxon>
        <taxon>Pyrenomonadales</taxon>
        <taxon>Geminigeraceae</taxon>
        <taxon>Guillardia</taxon>
    </lineage>
</organism>
<dbReference type="Pfam" id="PF04676">
    <property type="entry name" value="CwfJ_C_2"/>
    <property type="match status" value="1"/>
</dbReference>
<reference evidence="3" key="3">
    <citation type="submission" date="2016-03" db="UniProtKB">
        <authorList>
            <consortium name="EnsemblProtists"/>
        </authorList>
    </citation>
    <scope>IDENTIFICATION</scope>
</reference>
<keyword evidence="4" id="KW-1185">Reference proteome</keyword>
<reference evidence="2 4" key="1">
    <citation type="journal article" date="2012" name="Nature">
        <title>Algal genomes reveal evolutionary mosaicism and the fate of nucleomorphs.</title>
        <authorList>
            <consortium name="DOE Joint Genome Institute"/>
            <person name="Curtis B.A."/>
            <person name="Tanifuji G."/>
            <person name="Burki F."/>
            <person name="Gruber A."/>
            <person name="Irimia M."/>
            <person name="Maruyama S."/>
            <person name="Arias M.C."/>
            <person name="Ball S.G."/>
            <person name="Gile G.H."/>
            <person name="Hirakawa Y."/>
            <person name="Hopkins J.F."/>
            <person name="Kuo A."/>
            <person name="Rensing S.A."/>
            <person name="Schmutz J."/>
            <person name="Symeonidi A."/>
            <person name="Elias M."/>
            <person name="Eveleigh R.J."/>
            <person name="Herman E.K."/>
            <person name="Klute M.J."/>
            <person name="Nakayama T."/>
            <person name="Obornik M."/>
            <person name="Reyes-Prieto A."/>
            <person name="Armbrust E.V."/>
            <person name="Aves S.J."/>
            <person name="Beiko R.G."/>
            <person name="Coutinho P."/>
            <person name="Dacks J.B."/>
            <person name="Durnford D.G."/>
            <person name="Fast N.M."/>
            <person name="Green B.R."/>
            <person name="Grisdale C.J."/>
            <person name="Hempel F."/>
            <person name="Henrissat B."/>
            <person name="Hoppner M.P."/>
            <person name="Ishida K."/>
            <person name="Kim E."/>
            <person name="Koreny L."/>
            <person name="Kroth P.G."/>
            <person name="Liu Y."/>
            <person name="Malik S.B."/>
            <person name="Maier U.G."/>
            <person name="McRose D."/>
            <person name="Mock T."/>
            <person name="Neilson J.A."/>
            <person name="Onodera N.T."/>
            <person name="Poole A.M."/>
            <person name="Pritham E.J."/>
            <person name="Richards T.A."/>
            <person name="Rocap G."/>
            <person name="Roy S.W."/>
            <person name="Sarai C."/>
            <person name="Schaack S."/>
            <person name="Shirato S."/>
            <person name="Slamovits C.H."/>
            <person name="Spencer D.F."/>
            <person name="Suzuki S."/>
            <person name="Worden A.Z."/>
            <person name="Zauner S."/>
            <person name="Barry K."/>
            <person name="Bell C."/>
            <person name="Bharti A.K."/>
            <person name="Crow J.A."/>
            <person name="Grimwood J."/>
            <person name="Kramer R."/>
            <person name="Lindquist E."/>
            <person name="Lucas S."/>
            <person name="Salamov A."/>
            <person name="McFadden G.I."/>
            <person name="Lane C.E."/>
            <person name="Keeling P.J."/>
            <person name="Gray M.W."/>
            <person name="Grigoriev I.V."/>
            <person name="Archibald J.M."/>
        </authorList>
    </citation>
    <scope>NUCLEOTIDE SEQUENCE</scope>
    <source>
        <strain evidence="2 4">CCMP2712</strain>
    </source>
</reference>
<dbReference type="EnsemblProtists" id="EKX45757">
    <property type="protein sequence ID" value="EKX45757"/>
    <property type="gene ID" value="GUITHDRAFT_108214"/>
</dbReference>
<evidence type="ECO:0000313" key="4">
    <source>
        <dbReference type="Proteomes" id="UP000011087"/>
    </source>
</evidence>
<reference evidence="4" key="2">
    <citation type="submission" date="2012-11" db="EMBL/GenBank/DDBJ databases">
        <authorList>
            <person name="Kuo A."/>
            <person name="Curtis B.A."/>
            <person name="Tanifuji G."/>
            <person name="Burki F."/>
            <person name="Gruber A."/>
            <person name="Irimia M."/>
            <person name="Maruyama S."/>
            <person name="Arias M.C."/>
            <person name="Ball S.G."/>
            <person name="Gile G.H."/>
            <person name="Hirakawa Y."/>
            <person name="Hopkins J.F."/>
            <person name="Rensing S.A."/>
            <person name="Schmutz J."/>
            <person name="Symeonidi A."/>
            <person name="Elias M."/>
            <person name="Eveleigh R.J."/>
            <person name="Herman E.K."/>
            <person name="Klute M.J."/>
            <person name="Nakayama T."/>
            <person name="Obornik M."/>
            <person name="Reyes-Prieto A."/>
            <person name="Armbrust E.V."/>
            <person name="Aves S.J."/>
            <person name="Beiko R.G."/>
            <person name="Coutinho P."/>
            <person name="Dacks J.B."/>
            <person name="Durnford D.G."/>
            <person name="Fast N.M."/>
            <person name="Green B.R."/>
            <person name="Grisdale C."/>
            <person name="Hempe F."/>
            <person name="Henrissat B."/>
            <person name="Hoppner M.P."/>
            <person name="Ishida K.-I."/>
            <person name="Kim E."/>
            <person name="Koreny L."/>
            <person name="Kroth P.G."/>
            <person name="Liu Y."/>
            <person name="Malik S.-B."/>
            <person name="Maier U.G."/>
            <person name="McRose D."/>
            <person name="Mock T."/>
            <person name="Neilson J.A."/>
            <person name="Onodera N.T."/>
            <person name="Poole A.M."/>
            <person name="Pritham E.J."/>
            <person name="Richards T.A."/>
            <person name="Rocap G."/>
            <person name="Roy S.W."/>
            <person name="Sarai C."/>
            <person name="Schaack S."/>
            <person name="Shirato S."/>
            <person name="Slamovits C.H."/>
            <person name="Spencer D.F."/>
            <person name="Suzuki S."/>
            <person name="Worden A.Z."/>
            <person name="Zauner S."/>
            <person name="Barry K."/>
            <person name="Bell C."/>
            <person name="Bharti A.K."/>
            <person name="Crow J.A."/>
            <person name="Grimwood J."/>
            <person name="Kramer R."/>
            <person name="Lindquist E."/>
            <person name="Lucas S."/>
            <person name="Salamov A."/>
            <person name="McFadden G.I."/>
            <person name="Lane C.E."/>
            <person name="Keeling P.J."/>
            <person name="Gray M.W."/>
            <person name="Grigoriev I.V."/>
            <person name="Archibald J.M."/>
        </authorList>
    </citation>
    <scope>NUCLEOTIDE SEQUENCE</scope>
    <source>
        <strain evidence="4">CCMP2712</strain>
    </source>
</reference>
<dbReference type="PANTHER" id="PTHR12072:SF4">
    <property type="entry name" value="CWF19-LIKE PROTEIN 1"/>
    <property type="match status" value="1"/>
</dbReference>
<proteinExistence type="predicted"/>
<gene>
    <name evidence="2" type="ORF">GUITHDRAFT_108214</name>
</gene>
<dbReference type="GO" id="GO:0000398">
    <property type="term" value="P:mRNA splicing, via spliceosome"/>
    <property type="evidence" value="ECO:0007669"/>
    <property type="project" value="TreeGrafter"/>
</dbReference>
<dbReference type="GO" id="GO:0071014">
    <property type="term" value="C:post-mRNA release spliceosomal complex"/>
    <property type="evidence" value="ECO:0007669"/>
    <property type="project" value="TreeGrafter"/>
</dbReference>
<dbReference type="HOGENOM" id="CLU_2563272_0_0_1"/>
<dbReference type="Proteomes" id="UP000011087">
    <property type="component" value="Unassembled WGS sequence"/>
</dbReference>
<dbReference type="InterPro" id="IPR006767">
    <property type="entry name" value="Cwf19-like_C_dom-2"/>
</dbReference>
<dbReference type="GeneID" id="17302520"/>
<dbReference type="PANTHER" id="PTHR12072">
    <property type="entry name" value="CWF19, CELL CYCLE CONTROL PROTEIN"/>
    <property type="match status" value="1"/>
</dbReference>
<dbReference type="RefSeq" id="XP_005832737.1">
    <property type="nucleotide sequence ID" value="XM_005832680.1"/>
</dbReference>
<dbReference type="InterPro" id="IPR040194">
    <property type="entry name" value="Cwf19-like"/>
</dbReference>
<protein>
    <recommendedName>
        <fullName evidence="1">Cwf19-like protein C-terminal domain-containing protein</fullName>
    </recommendedName>
</protein>
<dbReference type="KEGG" id="gtt:GUITHDRAFT_108214"/>
<dbReference type="GO" id="GO:0061632">
    <property type="term" value="F:RNA lariat debranching enzyme activator activity"/>
    <property type="evidence" value="ECO:0007669"/>
    <property type="project" value="TreeGrafter"/>
</dbReference>
<evidence type="ECO:0000259" key="1">
    <source>
        <dbReference type="Pfam" id="PF04676"/>
    </source>
</evidence>
<dbReference type="PaxDb" id="55529-EKX45757"/>
<feature type="domain" description="Cwf19-like protein C-terminal" evidence="1">
    <location>
        <begin position="24"/>
        <end position="76"/>
    </location>
</feature>
<name>L1JBT0_GUITC</name>
<dbReference type="STRING" id="905079.L1JBT0"/>
<evidence type="ECO:0000313" key="3">
    <source>
        <dbReference type="EnsemblProtists" id="EKX45757"/>
    </source>
</evidence>
<dbReference type="AlphaFoldDB" id="L1JBT0"/>